<evidence type="ECO:0000313" key="2">
    <source>
        <dbReference type="EMBL" id="RAW65882.1"/>
    </source>
</evidence>
<dbReference type="EMBL" id="PRLF01000005">
    <property type="protein sequence ID" value="RAW65882.1"/>
    <property type="molecule type" value="Genomic_DNA"/>
</dbReference>
<dbReference type="SUPFAM" id="SSF53756">
    <property type="entry name" value="UDP-Glycosyltransferase/glycogen phosphorylase"/>
    <property type="match status" value="1"/>
</dbReference>
<name>A0A329UQU4_9FIRM</name>
<reference evidence="2 3" key="1">
    <citation type="submission" date="2018-02" db="EMBL/GenBank/DDBJ databases">
        <title>Complete genome sequencing of Faecalibacterium prausnitzii strains isolated from the human gut.</title>
        <authorList>
            <person name="Fitzgerald B.C."/>
            <person name="Shkoporov A.N."/>
            <person name="Ross P.R."/>
            <person name="Hill C."/>
        </authorList>
    </citation>
    <scope>NUCLEOTIDE SEQUENCE [LARGE SCALE GENOMIC DNA]</scope>
    <source>
        <strain evidence="2 3">APC924/119</strain>
    </source>
</reference>
<comment type="caution">
    <text evidence="2">The sequence shown here is derived from an EMBL/GenBank/DDBJ whole genome shotgun (WGS) entry which is preliminary data.</text>
</comment>
<sequence length="420" mass="48654">MKLLVLTDKYFPRPYANAMCAQELIRVWTQQGDSVDVLAYGDFDGMPDRWEGNAVYYVKTDERLRLFYYADTYRNTQKGKMAHILANVLSKVKGTILLPWQPFYSFSFPRRIYKKMCELQEKNCYDGVVAILNPLDSNIAACKFKAQYPDVPYVVFCVDTLRKTFVEQHISKTFADAFIWEKKILENCDAYFYMHSRKEDYELPRYDSYRSKLRESDMPRFKVKDIDKIPRYDFGEDGEHWVYAGSIGGPHYNPNQLLEIFKKIENSPKRVLHLYTRGAEADRIAAMANKEKLNVRVHGYVDAATLESIMATADVIVSLKTSDQISAKIFECMSYGKPVVHYSGHLDDPNAYYLHKYASGHVVKMYAENRDAEISGLLQFLNNTIGKKVDSVELMKEFEMSTPEYSAKKITEEIMRAKNA</sequence>
<feature type="domain" description="Glycosyl transferase family 1" evidence="1">
    <location>
        <begin position="250"/>
        <end position="365"/>
    </location>
</feature>
<gene>
    <name evidence="2" type="ORF">C4N21_05725</name>
</gene>
<dbReference type="Gene3D" id="3.40.50.2000">
    <property type="entry name" value="Glycogen Phosphorylase B"/>
    <property type="match status" value="1"/>
</dbReference>
<accession>A0A329UQU4</accession>
<dbReference type="RefSeq" id="WP_112121292.1">
    <property type="nucleotide sequence ID" value="NZ_PRLF01000005.1"/>
</dbReference>
<dbReference type="Proteomes" id="UP000250550">
    <property type="component" value="Unassembled WGS sequence"/>
</dbReference>
<organism evidence="2 3">
    <name type="scientific">Faecalibacterium prausnitzii</name>
    <dbReference type="NCBI Taxonomy" id="853"/>
    <lineage>
        <taxon>Bacteria</taxon>
        <taxon>Bacillati</taxon>
        <taxon>Bacillota</taxon>
        <taxon>Clostridia</taxon>
        <taxon>Eubacteriales</taxon>
        <taxon>Oscillospiraceae</taxon>
        <taxon>Faecalibacterium</taxon>
    </lineage>
</organism>
<dbReference type="Pfam" id="PF00534">
    <property type="entry name" value="Glycos_transf_1"/>
    <property type="match status" value="1"/>
</dbReference>
<protein>
    <recommendedName>
        <fullName evidence="1">Glycosyl transferase family 1 domain-containing protein</fullName>
    </recommendedName>
</protein>
<dbReference type="AlphaFoldDB" id="A0A329UQU4"/>
<proteinExistence type="predicted"/>
<evidence type="ECO:0000259" key="1">
    <source>
        <dbReference type="Pfam" id="PF00534"/>
    </source>
</evidence>
<dbReference type="InterPro" id="IPR001296">
    <property type="entry name" value="Glyco_trans_1"/>
</dbReference>
<evidence type="ECO:0000313" key="3">
    <source>
        <dbReference type="Proteomes" id="UP000250550"/>
    </source>
</evidence>